<comment type="caution">
    <text evidence="1">The sequence shown here is derived from an EMBL/GenBank/DDBJ whole genome shotgun (WGS) entry which is preliminary data.</text>
</comment>
<sequence length="43" mass="4970">MARQKNGPKRPVLLIVKEHYINFILSYPVGLKYIRQTDPTTGI</sequence>
<evidence type="ECO:0000313" key="2">
    <source>
        <dbReference type="Proteomes" id="UP000018850"/>
    </source>
</evidence>
<accession>W2UPC4</accession>
<organism evidence="1 2">
    <name type="scientific">Zhouia amylolytica AD3</name>
    <dbReference type="NCBI Taxonomy" id="1286632"/>
    <lineage>
        <taxon>Bacteria</taxon>
        <taxon>Pseudomonadati</taxon>
        <taxon>Bacteroidota</taxon>
        <taxon>Flavobacteriia</taxon>
        <taxon>Flavobacteriales</taxon>
        <taxon>Flavobacteriaceae</taxon>
        <taxon>Zhouia</taxon>
    </lineage>
</organism>
<dbReference type="EMBL" id="AYXY01000019">
    <property type="protein sequence ID" value="ETN95321.1"/>
    <property type="molecule type" value="Genomic_DNA"/>
</dbReference>
<proteinExistence type="predicted"/>
<evidence type="ECO:0000313" key="1">
    <source>
        <dbReference type="EMBL" id="ETN95321.1"/>
    </source>
</evidence>
<name>W2UPC4_9FLAO</name>
<protein>
    <submittedName>
        <fullName evidence="1">Uncharacterized protein</fullName>
    </submittedName>
</protein>
<dbReference type="AlphaFoldDB" id="W2UPC4"/>
<reference evidence="2" key="1">
    <citation type="submission" date="2013-11" db="EMBL/GenBank/DDBJ databases">
        <title>Draft genome sequence from a member of Zhouia, isolated tidal flat.</title>
        <authorList>
            <person name="Jin H."/>
            <person name="Jeon C.O."/>
        </authorList>
    </citation>
    <scope>NUCLEOTIDE SEQUENCE [LARGE SCALE GENOMIC DNA]</scope>
    <source>
        <strain evidence="2">AD3</strain>
    </source>
</reference>
<dbReference type="Proteomes" id="UP000018850">
    <property type="component" value="Unassembled WGS sequence"/>
</dbReference>
<gene>
    <name evidence="1" type="ORF">P278_10430</name>
</gene>
<keyword evidence="2" id="KW-1185">Reference proteome</keyword>
<reference evidence="1 2" key="2">
    <citation type="journal article" date="2016" name="Genome Announc.">
        <title>Draft Genome Sequence of Zhouia amylolytica AD3, Isolated from Tidal Flat Sediment.</title>
        <authorList>
            <person name="Jia B."/>
            <person name="Jin H.M."/>
            <person name="Lee H.J."/>
            <person name="Jeon C.O."/>
        </authorList>
    </citation>
    <scope>NUCLEOTIDE SEQUENCE [LARGE SCALE GENOMIC DNA]</scope>
    <source>
        <strain evidence="1 2">AD3</strain>
    </source>
</reference>